<protein>
    <submittedName>
        <fullName evidence="8">DHA1 family inner membrane transport protein</fullName>
    </submittedName>
</protein>
<feature type="transmembrane region" description="Helical" evidence="6">
    <location>
        <begin position="132"/>
        <end position="155"/>
    </location>
</feature>
<feature type="transmembrane region" description="Helical" evidence="6">
    <location>
        <begin position="296"/>
        <end position="314"/>
    </location>
</feature>
<evidence type="ECO:0000313" key="8">
    <source>
        <dbReference type="EMBL" id="TWG08545.1"/>
    </source>
</evidence>
<comment type="caution">
    <text evidence="8">The sequence shown here is derived from an EMBL/GenBank/DDBJ whole genome shotgun (WGS) entry which is preliminary data.</text>
</comment>
<comment type="subcellular location">
    <subcellularLocation>
        <location evidence="1">Cell membrane</location>
        <topology evidence="1">Multi-pass membrane protein</topology>
    </subcellularLocation>
</comment>
<evidence type="ECO:0000256" key="4">
    <source>
        <dbReference type="ARBA" id="ARBA00022989"/>
    </source>
</evidence>
<evidence type="ECO:0000256" key="2">
    <source>
        <dbReference type="ARBA" id="ARBA00022475"/>
    </source>
</evidence>
<proteinExistence type="predicted"/>
<keyword evidence="2" id="KW-1003">Cell membrane</keyword>
<organism evidence="8 9">
    <name type="scientific">Saccharopolyspora dendranthemae</name>
    <dbReference type="NCBI Taxonomy" id="1181886"/>
    <lineage>
        <taxon>Bacteria</taxon>
        <taxon>Bacillati</taxon>
        <taxon>Actinomycetota</taxon>
        <taxon>Actinomycetes</taxon>
        <taxon>Pseudonocardiales</taxon>
        <taxon>Pseudonocardiaceae</taxon>
        <taxon>Saccharopolyspora</taxon>
    </lineage>
</organism>
<keyword evidence="9" id="KW-1185">Reference proteome</keyword>
<sequence length="391" mass="39487">MCRSAQAPVLLGIGAFVVGTCELVLAGLLPELARSLGIAVATAGQVVTIFGVTAAIAGPALAAATVRRGPQRVLLLALIFYLLGTALSSAAGSFVLLLGAQVLAACGAGLFLPTATVVAAELVEQERRGRAVATVTTGMTVAIAIGAPLGTALAAVTDWRVTMATLSALALLVGVAVLRWVPQVRTSDHDAMGLRQRWAPLVDRRVLALLVTTLVSFTAIYIPYTYISVVLADSTRGNGLWLAAVMSVLGISGIAGNFLAGRLADRFGGRPVVAGALLGLIAVFVLIPLWSTTIATSLLAAAAYGLIGFGVTAPQTYRILALGGRTSLTVALNGAALYVAIALSGVLGGVAVTVLGPNSLGPLATAGLVLALGTSELAHHLTSNSQATART</sequence>
<keyword evidence="3 6" id="KW-0812">Transmembrane</keyword>
<dbReference type="CDD" id="cd17324">
    <property type="entry name" value="MFS_NepI_like"/>
    <property type="match status" value="1"/>
</dbReference>
<dbReference type="Pfam" id="PF07690">
    <property type="entry name" value="MFS_1"/>
    <property type="match status" value="1"/>
</dbReference>
<feature type="transmembrane region" description="Helical" evidence="6">
    <location>
        <begin position="102"/>
        <end position="120"/>
    </location>
</feature>
<keyword evidence="5 6" id="KW-0472">Membrane</keyword>
<feature type="transmembrane region" description="Helical" evidence="6">
    <location>
        <begin position="239"/>
        <end position="260"/>
    </location>
</feature>
<dbReference type="SUPFAM" id="SSF103473">
    <property type="entry name" value="MFS general substrate transporter"/>
    <property type="match status" value="1"/>
</dbReference>
<dbReference type="InterPro" id="IPR050189">
    <property type="entry name" value="MFS_Efflux_Transporters"/>
</dbReference>
<gene>
    <name evidence="8" type="ORF">FHU35_111164</name>
</gene>
<dbReference type="EMBL" id="VIWX01000001">
    <property type="protein sequence ID" value="TWG08545.1"/>
    <property type="molecule type" value="Genomic_DNA"/>
</dbReference>
<evidence type="ECO:0000256" key="1">
    <source>
        <dbReference type="ARBA" id="ARBA00004651"/>
    </source>
</evidence>
<keyword evidence="4 6" id="KW-1133">Transmembrane helix</keyword>
<name>A0A561VA95_9PSEU</name>
<evidence type="ECO:0000259" key="7">
    <source>
        <dbReference type="PROSITE" id="PS50850"/>
    </source>
</evidence>
<dbReference type="InterPro" id="IPR036259">
    <property type="entry name" value="MFS_trans_sf"/>
</dbReference>
<dbReference type="RefSeq" id="WP_186459272.1">
    <property type="nucleotide sequence ID" value="NZ_VIWX01000001.1"/>
</dbReference>
<evidence type="ECO:0000256" key="3">
    <source>
        <dbReference type="ARBA" id="ARBA00022692"/>
    </source>
</evidence>
<feature type="domain" description="Major facilitator superfamily (MFS) profile" evidence="7">
    <location>
        <begin position="7"/>
        <end position="391"/>
    </location>
</feature>
<dbReference type="GO" id="GO:0022857">
    <property type="term" value="F:transmembrane transporter activity"/>
    <property type="evidence" value="ECO:0007669"/>
    <property type="project" value="InterPro"/>
</dbReference>
<feature type="transmembrane region" description="Helical" evidence="6">
    <location>
        <begin position="73"/>
        <end position="96"/>
    </location>
</feature>
<feature type="transmembrane region" description="Helical" evidence="6">
    <location>
        <begin position="161"/>
        <end position="181"/>
    </location>
</feature>
<dbReference type="PROSITE" id="PS50850">
    <property type="entry name" value="MFS"/>
    <property type="match status" value="1"/>
</dbReference>
<accession>A0A561VA95</accession>
<feature type="transmembrane region" description="Helical" evidence="6">
    <location>
        <begin position="272"/>
        <end position="290"/>
    </location>
</feature>
<dbReference type="InterPro" id="IPR011701">
    <property type="entry name" value="MFS"/>
</dbReference>
<reference evidence="8 9" key="1">
    <citation type="submission" date="2019-06" db="EMBL/GenBank/DDBJ databases">
        <title>Sequencing the genomes of 1000 actinobacteria strains.</title>
        <authorList>
            <person name="Klenk H.-P."/>
        </authorList>
    </citation>
    <scope>NUCLEOTIDE SEQUENCE [LARGE SCALE GENOMIC DNA]</scope>
    <source>
        <strain evidence="8 9">DSM 46699</strain>
    </source>
</reference>
<dbReference type="Gene3D" id="1.20.1250.20">
    <property type="entry name" value="MFS general substrate transporter like domains"/>
    <property type="match status" value="2"/>
</dbReference>
<dbReference type="PANTHER" id="PTHR43124:SF10">
    <property type="entry name" value="PURINE EFFLUX PUMP PBUE"/>
    <property type="match status" value="1"/>
</dbReference>
<evidence type="ECO:0000256" key="6">
    <source>
        <dbReference type="SAM" id="Phobius"/>
    </source>
</evidence>
<dbReference type="InterPro" id="IPR020846">
    <property type="entry name" value="MFS_dom"/>
</dbReference>
<dbReference type="Proteomes" id="UP000316184">
    <property type="component" value="Unassembled WGS sequence"/>
</dbReference>
<feature type="transmembrane region" description="Helical" evidence="6">
    <location>
        <begin position="335"/>
        <end position="355"/>
    </location>
</feature>
<dbReference type="AlphaFoldDB" id="A0A561VA95"/>
<dbReference type="GO" id="GO:0005886">
    <property type="term" value="C:plasma membrane"/>
    <property type="evidence" value="ECO:0007669"/>
    <property type="project" value="UniProtKB-SubCell"/>
</dbReference>
<feature type="transmembrane region" description="Helical" evidence="6">
    <location>
        <begin position="206"/>
        <end position="227"/>
    </location>
</feature>
<dbReference type="PANTHER" id="PTHR43124">
    <property type="entry name" value="PURINE EFFLUX PUMP PBUE"/>
    <property type="match status" value="1"/>
</dbReference>
<evidence type="ECO:0000313" key="9">
    <source>
        <dbReference type="Proteomes" id="UP000316184"/>
    </source>
</evidence>
<feature type="transmembrane region" description="Helical" evidence="6">
    <location>
        <begin position="35"/>
        <end position="61"/>
    </location>
</feature>
<evidence type="ECO:0000256" key="5">
    <source>
        <dbReference type="ARBA" id="ARBA00023136"/>
    </source>
</evidence>
<feature type="transmembrane region" description="Helical" evidence="6">
    <location>
        <begin position="7"/>
        <end position="29"/>
    </location>
</feature>